<organism evidence="5 6">
    <name type="scientific">Chlamydomonas eustigma</name>
    <dbReference type="NCBI Taxonomy" id="1157962"/>
    <lineage>
        <taxon>Eukaryota</taxon>
        <taxon>Viridiplantae</taxon>
        <taxon>Chlorophyta</taxon>
        <taxon>core chlorophytes</taxon>
        <taxon>Chlorophyceae</taxon>
        <taxon>CS clade</taxon>
        <taxon>Chlamydomonadales</taxon>
        <taxon>Chlamydomonadaceae</taxon>
        <taxon>Chlamydomonas</taxon>
    </lineage>
</organism>
<dbReference type="Gene3D" id="3.30.470.20">
    <property type="entry name" value="ATP-grasp fold, B domain"/>
    <property type="match status" value="1"/>
</dbReference>
<feature type="compositionally biased region" description="Acidic residues" evidence="4">
    <location>
        <begin position="7"/>
        <end position="22"/>
    </location>
</feature>
<feature type="region of interest" description="Disordered" evidence="4">
    <location>
        <begin position="1311"/>
        <end position="1358"/>
    </location>
</feature>
<feature type="compositionally biased region" description="Low complexity" evidence="4">
    <location>
        <begin position="1247"/>
        <end position="1267"/>
    </location>
</feature>
<name>A0A250X690_9CHLO</name>
<feature type="compositionally biased region" description="Basic and acidic residues" evidence="4">
    <location>
        <begin position="570"/>
        <end position="588"/>
    </location>
</feature>
<dbReference type="PANTHER" id="PTHR12241:SF147">
    <property type="entry name" value="TUBULIN POLYGLUTAMYLASE TTLL7"/>
    <property type="match status" value="1"/>
</dbReference>
<evidence type="ECO:0000313" key="6">
    <source>
        <dbReference type="Proteomes" id="UP000232323"/>
    </source>
</evidence>
<dbReference type="Proteomes" id="UP000232323">
    <property type="component" value="Unassembled WGS sequence"/>
</dbReference>
<feature type="region of interest" description="Disordered" evidence="4">
    <location>
        <begin position="436"/>
        <end position="462"/>
    </location>
</feature>
<feature type="region of interest" description="Disordered" evidence="4">
    <location>
        <begin position="718"/>
        <end position="757"/>
    </location>
</feature>
<keyword evidence="6" id="KW-1185">Reference proteome</keyword>
<feature type="compositionally biased region" description="Polar residues" evidence="4">
    <location>
        <begin position="1311"/>
        <end position="1322"/>
    </location>
</feature>
<gene>
    <name evidence="5" type="ORF">CEUSTIGMA_g5732.t1</name>
</gene>
<dbReference type="GO" id="GO:0015631">
    <property type="term" value="F:tubulin binding"/>
    <property type="evidence" value="ECO:0007669"/>
    <property type="project" value="TreeGrafter"/>
</dbReference>
<keyword evidence="1" id="KW-0436">Ligase</keyword>
<sequence length="1450" mass="153163">MEHFDEFFENENDEVYGEEEEDLGKRLREVPTQFKEPTEHELQVADVGKKRKKKKKAPPPIRINLSNCKYEVLRIVQRKLGWKEVGDDEDWEIYWTDTSVSMERVLKLTKIQKINHFNGMLELCRKRNMARNLQKIQKMFPEHYDFFPKTFTLPTDLQELLNDMKSKGKKQIYILKPDAGCQGKGIRLIQGGKEESIQKVLKEMDTPNIVAQHYLPKPHLINGFKYDMRIYTLVLCVDPLRVFIYKEGLARICTEKYVAPKASNLEISYMHLTNYAVNKHNENFVANKGGISVAEDASKLGLKQLEEHIRAEGYDWTSVWQAIQQLIIKSLISVQPLLKNNYRSVMPIDNDGFSCFEILGYDVMLDSELRPWLIEVNHSPSFNIDSPLDLAIKEELVQDTIQLARIDPNIISKIKKAERKASTGRLLDPLLKKKQEEAEGPTAAGPGSASVGPTAPGAAAAAPPASAAASTAVTINSTATPSSATMATTSTLIKPNLTKMMEEIEIQRAEVLRQREKYEACNMGGYTRIFPSDDPKLQVLYEELLAGAAEIFCNAFASKAKKALEAISEERRKKEEQESESVKAERAKAKAHRDRLAQMAVDRRRIKAQLVESQQLQLQLQLAQYQAHQRYTGPDFGVDWQESMPVGQYTLSQQQNSGEADAYPVEGYLHVEAESSGSNSRLGSRPSSSHIMQLAADIYSRYSLRPAVVEPAPFATDIQQGEASESHSGRLLVSPSGSRSAGPVLHTPGGTSAKNGTYKQNNIIESMGPSGPEPFLACRPHSACSSAVAETSSQDGFCTAAAASAADEWGASGPSQAQHRTAQYQRVWGWGGDDAPVPALQCQTGSEDSAAAVSAADGAAVGSTHTAVQVPVASPASITTAGAAAPQALNPLNIISVSSGVSSTKSVQFAQQGTAAHAAARFQYATDTDTVRGATPPLSTSAKLHSRPSSSAARPASAGGTNSLRNKLQPGEFAAAATVSSWQGAAAATAAAIKAAASAAASTSTQSSAAKAGFYSAATAGAGGGARGAAGILTAAASSTAEQRPSPNAVKAALYDHTLLGPLHTYVHGLQLLGMSAGRHMSGSGCQSAPQETAASLTSLTAFQNMLSRTRPLSAGSGGRPSAAAAAAAGQAAPAGKTVCSIKNFPAMEPHTSATAASGGGSTASFGSLSEAAYIFSQFPAGQEHPISNHGAHVVQRVQSATGPSPPAAASGITGHSIPIRRASASVHHHPHSASGVSRTALPPRSGSPSTSSALAAALSSQQGSNSFKAVPGSPNMSTTHDATAPNSHLLLLSKPALMASRSFYTMSDSTVGVNSRRSGSGYSAHDAVHSAAGGGRPGTSRGSTAPAAAGAAAPPSIRHKSAAAMQPDYMWPRLSTSSGSADSAGVVRKTSGMRAQHYLSGVGSTSTAAVAAAAFCGPFVVLEGEAVVPYRTPSAPALSVLGKKVQQTG</sequence>
<evidence type="ECO:0000256" key="1">
    <source>
        <dbReference type="ARBA" id="ARBA00022598"/>
    </source>
</evidence>
<feature type="compositionally biased region" description="Low complexity" evidence="4">
    <location>
        <begin position="947"/>
        <end position="958"/>
    </location>
</feature>
<dbReference type="GO" id="GO:0036064">
    <property type="term" value="C:ciliary basal body"/>
    <property type="evidence" value="ECO:0007669"/>
    <property type="project" value="TreeGrafter"/>
</dbReference>
<evidence type="ECO:0008006" key="7">
    <source>
        <dbReference type="Google" id="ProtNLM"/>
    </source>
</evidence>
<dbReference type="InterPro" id="IPR004344">
    <property type="entry name" value="TTL/TTLL_fam"/>
</dbReference>
<evidence type="ECO:0000256" key="2">
    <source>
        <dbReference type="ARBA" id="ARBA00022741"/>
    </source>
</evidence>
<dbReference type="SUPFAM" id="SSF56059">
    <property type="entry name" value="Glutathione synthetase ATP-binding domain-like"/>
    <property type="match status" value="1"/>
</dbReference>
<feature type="region of interest" description="Disordered" evidence="4">
    <location>
        <begin position="930"/>
        <end position="966"/>
    </location>
</feature>
<feature type="region of interest" description="Disordered" evidence="4">
    <location>
        <begin position="1224"/>
        <end position="1283"/>
    </location>
</feature>
<dbReference type="PROSITE" id="PS51221">
    <property type="entry name" value="TTL"/>
    <property type="match status" value="1"/>
</dbReference>
<feature type="compositionally biased region" description="Low complexity" evidence="4">
    <location>
        <begin position="441"/>
        <end position="462"/>
    </location>
</feature>
<dbReference type="GO" id="GO:0000226">
    <property type="term" value="P:microtubule cytoskeleton organization"/>
    <property type="evidence" value="ECO:0007669"/>
    <property type="project" value="TreeGrafter"/>
</dbReference>
<evidence type="ECO:0000313" key="5">
    <source>
        <dbReference type="EMBL" id="GAX78290.1"/>
    </source>
</evidence>
<feature type="region of interest" description="Disordered" evidence="4">
    <location>
        <begin position="570"/>
        <end position="594"/>
    </location>
</feature>
<feature type="compositionally biased region" description="Low complexity" evidence="4">
    <location>
        <begin position="1339"/>
        <end position="1356"/>
    </location>
</feature>
<dbReference type="OrthoDB" id="202825at2759"/>
<keyword evidence="2" id="KW-0547">Nucleotide-binding</keyword>
<dbReference type="EMBL" id="BEGY01000031">
    <property type="protein sequence ID" value="GAX78290.1"/>
    <property type="molecule type" value="Genomic_DNA"/>
</dbReference>
<dbReference type="GO" id="GO:0070740">
    <property type="term" value="F:tubulin-glutamic acid ligase activity"/>
    <property type="evidence" value="ECO:0007669"/>
    <property type="project" value="TreeGrafter"/>
</dbReference>
<dbReference type="GO" id="GO:0005524">
    <property type="term" value="F:ATP binding"/>
    <property type="evidence" value="ECO:0007669"/>
    <property type="project" value="UniProtKB-KW"/>
</dbReference>
<dbReference type="Pfam" id="PF03133">
    <property type="entry name" value="TTL"/>
    <property type="match status" value="1"/>
</dbReference>
<evidence type="ECO:0000256" key="4">
    <source>
        <dbReference type="SAM" id="MobiDB-lite"/>
    </source>
</evidence>
<keyword evidence="3" id="KW-0067">ATP-binding</keyword>
<comment type="caution">
    <text evidence="5">The sequence shown here is derived from an EMBL/GenBank/DDBJ whole genome shotgun (WGS) entry which is preliminary data.</text>
</comment>
<protein>
    <recommendedName>
        <fullName evidence="7">Tubulin-tyrosine ligase family protein</fullName>
    </recommendedName>
</protein>
<proteinExistence type="predicted"/>
<dbReference type="PANTHER" id="PTHR12241">
    <property type="entry name" value="TUBULIN POLYGLUTAMYLASE"/>
    <property type="match status" value="1"/>
</dbReference>
<accession>A0A250X690</accession>
<reference evidence="5 6" key="1">
    <citation type="submission" date="2017-08" db="EMBL/GenBank/DDBJ databases">
        <title>Acidophilic green algal genome provides insights into adaptation to an acidic environment.</title>
        <authorList>
            <person name="Hirooka S."/>
            <person name="Hirose Y."/>
            <person name="Kanesaki Y."/>
            <person name="Higuchi S."/>
            <person name="Fujiwara T."/>
            <person name="Onuma R."/>
            <person name="Era A."/>
            <person name="Ohbayashi R."/>
            <person name="Uzuka A."/>
            <person name="Nozaki H."/>
            <person name="Yoshikawa H."/>
            <person name="Miyagishima S.Y."/>
        </authorList>
    </citation>
    <scope>NUCLEOTIDE SEQUENCE [LARGE SCALE GENOMIC DNA]</scope>
    <source>
        <strain evidence="5 6">NIES-2499</strain>
    </source>
</reference>
<feature type="region of interest" description="Disordered" evidence="4">
    <location>
        <begin position="1"/>
        <end position="59"/>
    </location>
</feature>
<evidence type="ECO:0000256" key="3">
    <source>
        <dbReference type="ARBA" id="ARBA00022840"/>
    </source>
</evidence>